<proteinExistence type="predicted"/>
<reference evidence="1" key="2">
    <citation type="journal article" date="2015" name="Data Brief">
        <title>Shoot transcriptome of the giant reed, Arundo donax.</title>
        <authorList>
            <person name="Barrero R.A."/>
            <person name="Guerrero F.D."/>
            <person name="Moolhuijzen P."/>
            <person name="Goolsby J.A."/>
            <person name="Tidwell J."/>
            <person name="Bellgard S.E."/>
            <person name="Bellgard M.I."/>
        </authorList>
    </citation>
    <scope>NUCLEOTIDE SEQUENCE</scope>
    <source>
        <tissue evidence="1">Shoot tissue taken approximately 20 cm above the soil surface</tissue>
    </source>
</reference>
<accession>A0A0A9HEB7</accession>
<name>A0A0A9HEB7_ARUDO</name>
<reference evidence="1" key="1">
    <citation type="submission" date="2014-09" db="EMBL/GenBank/DDBJ databases">
        <authorList>
            <person name="Magalhaes I.L.F."/>
            <person name="Oliveira U."/>
            <person name="Santos F.R."/>
            <person name="Vidigal T.H.D.A."/>
            <person name="Brescovit A.D."/>
            <person name="Santos A.J."/>
        </authorList>
    </citation>
    <scope>NUCLEOTIDE SEQUENCE</scope>
    <source>
        <tissue evidence="1">Shoot tissue taken approximately 20 cm above the soil surface</tissue>
    </source>
</reference>
<dbReference type="AlphaFoldDB" id="A0A0A9HEB7"/>
<organism evidence="1">
    <name type="scientific">Arundo donax</name>
    <name type="common">Giant reed</name>
    <name type="synonym">Donax arundinaceus</name>
    <dbReference type="NCBI Taxonomy" id="35708"/>
    <lineage>
        <taxon>Eukaryota</taxon>
        <taxon>Viridiplantae</taxon>
        <taxon>Streptophyta</taxon>
        <taxon>Embryophyta</taxon>
        <taxon>Tracheophyta</taxon>
        <taxon>Spermatophyta</taxon>
        <taxon>Magnoliopsida</taxon>
        <taxon>Liliopsida</taxon>
        <taxon>Poales</taxon>
        <taxon>Poaceae</taxon>
        <taxon>PACMAD clade</taxon>
        <taxon>Arundinoideae</taxon>
        <taxon>Arundineae</taxon>
        <taxon>Arundo</taxon>
    </lineage>
</organism>
<protein>
    <submittedName>
        <fullName evidence="1">Uncharacterized protein</fullName>
    </submittedName>
</protein>
<sequence>MNELSAQKMKKKERSETNRACRSCFHSVTLPAISPPVVKCSVGPTVQRRWTGQNCSVPGG</sequence>
<evidence type="ECO:0000313" key="1">
    <source>
        <dbReference type="EMBL" id="JAE33186.1"/>
    </source>
</evidence>
<dbReference type="EMBL" id="GBRH01164710">
    <property type="protein sequence ID" value="JAE33186.1"/>
    <property type="molecule type" value="Transcribed_RNA"/>
</dbReference>